<dbReference type="SUPFAM" id="SSF88713">
    <property type="entry name" value="Glycoside hydrolase/deacetylase"/>
    <property type="match status" value="1"/>
</dbReference>
<feature type="non-terminal residue" evidence="2">
    <location>
        <position position="1"/>
    </location>
</feature>
<dbReference type="AlphaFoldDB" id="A0A482VAW2"/>
<evidence type="ECO:0000313" key="3">
    <source>
        <dbReference type="Proteomes" id="UP000292052"/>
    </source>
</evidence>
<organism evidence="2 3">
    <name type="scientific">Asbolus verrucosus</name>
    <name type="common">Desert ironclad beetle</name>
    <dbReference type="NCBI Taxonomy" id="1661398"/>
    <lineage>
        <taxon>Eukaryota</taxon>
        <taxon>Metazoa</taxon>
        <taxon>Ecdysozoa</taxon>
        <taxon>Arthropoda</taxon>
        <taxon>Hexapoda</taxon>
        <taxon>Insecta</taxon>
        <taxon>Pterygota</taxon>
        <taxon>Neoptera</taxon>
        <taxon>Endopterygota</taxon>
        <taxon>Coleoptera</taxon>
        <taxon>Polyphaga</taxon>
        <taxon>Cucujiformia</taxon>
        <taxon>Tenebrionidae</taxon>
        <taxon>Pimeliinae</taxon>
        <taxon>Asbolus</taxon>
    </lineage>
</organism>
<feature type="region of interest" description="Disordered" evidence="1">
    <location>
        <begin position="370"/>
        <end position="397"/>
    </location>
</feature>
<feature type="compositionally biased region" description="Low complexity" evidence="1">
    <location>
        <begin position="374"/>
        <end position="397"/>
    </location>
</feature>
<dbReference type="InterPro" id="IPR011330">
    <property type="entry name" value="Glyco_hydro/deAcase_b/a-brl"/>
</dbReference>
<evidence type="ECO:0000256" key="1">
    <source>
        <dbReference type="SAM" id="MobiDB-lite"/>
    </source>
</evidence>
<keyword evidence="3" id="KW-1185">Reference proteome</keyword>
<comment type="caution">
    <text evidence="2">The sequence shown here is derived from an EMBL/GenBank/DDBJ whole genome shotgun (WGS) entry which is preliminary data.</text>
</comment>
<dbReference type="GO" id="GO:0005975">
    <property type="term" value="P:carbohydrate metabolic process"/>
    <property type="evidence" value="ECO:0007669"/>
    <property type="project" value="InterPro"/>
</dbReference>
<proteinExistence type="predicted"/>
<dbReference type="Gene3D" id="3.20.20.370">
    <property type="entry name" value="Glycoside hydrolase/deacetylase"/>
    <property type="match status" value="1"/>
</dbReference>
<dbReference type="PANTHER" id="PTHR45985:SF8">
    <property type="entry name" value="CHITIN DEACETYLASE-LIKE 9, ISOFORM A"/>
    <property type="match status" value="1"/>
</dbReference>
<dbReference type="CDD" id="cd10975">
    <property type="entry name" value="CE4_CDA_like_2"/>
    <property type="match status" value="1"/>
</dbReference>
<reference evidence="2 3" key="1">
    <citation type="submission" date="2017-03" db="EMBL/GenBank/DDBJ databases">
        <title>Genome of the blue death feigning beetle - Asbolus verrucosus.</title>
        <authorList>
            <person name="Rider S.D."/>
        </authorList>
    </citation>
    <scope>NUCLEOTIDE SEQUENCE [LARGE SCALE GENOMIC DNA]</scope>
    <source>
        <strain evidence="2">Butters</strain>
        <tissue evidence="2">Head and leg muscle</tissue>
    </source>
</reference>
<protein>
    <submittedName>
        <fullName evidence="2">Chitin deacetylase</fullName>
    </submittedName>
</protein>
<dbReference type="GO" id="GO:0016787">
    <property type="term" value="F:hydrolase activity"/>
    <property type="evidence" value="ECO:0007669"/>
    <property type="project" value="UniProtKB-ARBA"/>
</dbReference>
<accession>A0A482VAW2</accession>
<dbReference type="OrthoDB" id="504708at2759"/>
<name>A0A482VAW2_ASBVE</name>
<feature type="non-terminal residue" evidence="2">
    <location>
        <position position="397"/>
    </location>
</feature>
<gene>
    <name evidence="2" type="ORF">BDFB_008014</name>
</gene>
<dbReference type="InterPro" id="IPR052740">
    <property type="entry name" value="CE4"/>
</dbReference>
<sequence>HPASLEKADKCDKEQCTIGNNCRCSSSTSPLAEGDAPQVIRIEFLSSNSSLIALTIDEAVTNDSFVNLWQPLLFDRKNPDGNPITATFFVSHEYTDYSRVQELYVRGFEIGDNSITKSSLSEYWKNATEDTLKQEFGGQRTIISHFANIPDGDIVGVRTPQLQIEGDISINAYVASGLQYDSSWTSRSTSLLFPYTLDYLSSQECRTGTTCPTESHPGFWVAPIINIQGKNNIECNSLVTCFYDGTADEIAAWLLSQVERVRNSNRAPMTLMLSSAYFRSVDNSVEGFQKFLDGLGSDVFLVSVKEIIEWVKNPVTVDLFKTATPERTANCNNPTNCLLTNADGNVRYMVSCVQCPEVYPWLGNPLGLIDPDQTTTTTPKPTTTSSTTTTPATTTAA</sequence>
<dbReference type="EMBL" id="QDEB01119909">
    <property type="protein sequence ID" value="RZB40330.1"/>
    <property type="molecule type" value="Genomic_DNA"/>
</dbReference>
<dbReference type="Proteomes" id="UP000292052">
    <property type="component" value="Unassembled WGS sequence"/>
</dbReference>
<evidence type="ECO:0000313" key="2">
    <source>
        <dbReference type="EMBL" id="RZB40330.1"/>
    </source>
</evidence>
<dbReference type="PANTHER" id="PTHR45985">
    <property type="match status" value="1"/>
</dbReference>